<keyword evidence="1" id="KW-0732">Signal</keyword>
<evidence type="ECO:0000256" key="1">
    <source>
        <dbReference type="SAM" id="SignalP"/>
    </source>
</evidence>
<dbReference type="AlphaFoldDB" id="A0AAV2SBN5"/>
<name>A0AAV2SBN5_MEGNR</name>
<feature type="chain" id="PRO_5043830895" evidence="1">
    <location>
        <begin position="20"/>
        <end position="174"/>
    </location>
</feature>
<dbReference type="Proteomes" id="UP001497623">
    <property type="component" value="Unassembled WGS sequence"/>
</dbReference>
<evidence type="ECO:0000313" key="2">
    <source>
        <dbReference type="EMBL" id="CAL4169388.1"/>
    </source>
</evidence>
<feature type="signal peptide" evidence="1">
    <location>
        <begin position="1"/>
        <end position="19"/>
    </location>
</feature>
<proteinExistence type="predicted"/>
<comment type="caution">
    <text evidence="2">The sequence shown here is derived from an EMBL/GenBank/DDBJ whole genome shotgun (WGS) entry which is preliminary data.</text>
</comment>
<accession>A0AAV2SBN5</accession>
<protein>
    <submittedName>
        <fullName evidence="2">Uncharacterized protein</fullName>
    </submittedName>
</protein>
<gene>
    <name evidence="2" type="ORF">MNOR_LOCUS33874</name>
</gene>
<dbReference type="EMBL" id="CAXKWB010050146">
    <property type="protein sequence ID" value="CAL4169388.1"/>
    <property type="molecule type" value="Genomic_DNA"/>
</dbReference>
<sequence>MLLQITLVVALACAANAEASYGHQNIQQQPIFPGGQNYPTPNGPCVPQFRYVTQTQIQQVPVVQTQNVAVPTTIFQTRTETVAVTVTVPQFSTETQFRTETVTETQTQVVTDVQEVTRIQVSTTVSFTPQFITRTAVQTRVALRTEFVPRYVTQTVSQAHYVTVCPQPNQKPYW</sequence>
<organism evidence="2 3">
    <name type="scientific">Meganyctiphanes norvegica</name>
    <name type="common">Northern krill</name>
    <name type="synonym">Thysanopoda norvegica</name>
    <dbReference type="NCBI Taxonomy" id="48144"/>
    <lineage>
        <taxon>Eukaryota</taxon>
        <taxon>Metazoa</taxon>
        <taxon>Ecdysozoa</taxon>
        <taxon>Arthropoda</taxon>
        <taxon>Crustacea</taxon>
        <taxon>Multicrustacea</taxon>
        <taxon>Malacostraca</taxon>
        <taxon>Eumalacostraca</taxon>
        <taxon>Eucarida</taxon>
        <taxon>Euphausiacea</taxon>
        <taxon>Euphausiidae</taxon>
        <taxon>Meganyctiphanes</taxon>
    </lineage>
</organism>
<keyword evidence="3" id="KW-1185">Reference proteome</keyword>
<reference evidence="2 3" key="1">
    <citation type="submission" date="2024-05" db="EMBL/GenBank/DDBJ databases">
        <authorList>
            <person name="Wallberg A."/>
        </authorList>
    </citation>
    <scope>NUCLEOTIDE SEQUENCE [LARGE SCALE GENOMIC DNA]</scope>
</reference>
<evidence type="ECO:0000313" key="3">
    <source>
        <dbReference type="Proteomes" id="UP001497623"/>
    </source>
</evidence>